<reference evidence="1" key="1">
    <citation type="submission" date="2021-03" db="EMBL/GenBank/DDBJ databases">
        <title>Draft genome sequence of rust myrtle Austropuccinia psidii MF-1, a brazilian biotype.</title>
        <authorList>
            <person name="Quecine M.C."/>
            <person name="Pachon D.M.R."/>
            <person name="Bonatelli M.L."/>
            <person name="Correr F.H."/>
            <person name="Franceschini L.M."/>
            <person name="Leite T.F."/>
            <person name="Margarido G.R.A."/>
            <person name="Almeida C.A."/>
            <person name="Ferrarezi J.A."/>
            <person name="Labate C.A."/>
        </authorList>
    </citation>
    <scope>NUCLEOTIDE SEQUENCE</scope>
    <source>
        <strain evidence="1">MF-1</strain>
    </source>
</reference>
<protein>
    <submittedName>
        <fullName evidence="1">Uncharacterized protein</fullName>
    </submittedName>
</protein>
<gene>
    <name evidence="1" type="ORF">O181_089883</name>
</gene>
<dbReference type="AlphaFoldDB" id="A0A9Q3IUC1"/>
<proteinExistence type="predicted"/>
<dbReference type="Proteomes" id="UP000765509">
    <property type="component" value="Unassembled WGS sequence"/>
</dbReference>
<sequence length="112" mass="12725">MLRWQITIQEYRGKMTIVHKAINIHRNSDVLNRWVLPNTPENPSYVPTGSEPQIPIEGINITNVGTGFFGEVGDSYKVDKNCHIVTSLLDKDCKYAALSKSLDDIWKTSYDN</sequence>
<organism evidence="1 2">
    <name type="scientific">Austropuccinia psidii MF-1</name>
    <dbReference type="NCBI Taxonomy" id="1389203"/>
    <lineage>
        <taxon>Eukaryota</taxon>
        <taxon>Fungi</taxon>
        <taxon>Dikarya</taxon>
        <taxon>Basidiomycota</taxon>
        <taxon>Pucciniomycotina</taxon>
        <taxon>Pucciniomycetes</taxon>
        <taxon>Pucciniales</taxon>
        <taxon>Sphaerophragmiaceae</taxon>
        <taxon>Austropuccinia</taxon>
    </lineage>
</organism>
<evidence type="ECO:0000313" key="1">
    <source>
        <dbReference type="EMBL" id="MBW0550168.1"/>
    </source>
</evidence>
<name>A0A9Q3IUC1_9BASI</name>
<dbReference type="EMBL" id="AVOT02055665">
    <property type="protein sequence ID" value="MBW0550168.1"/>
    <property type="molecule type" value="Genomic_DNA"/>
</dbReference>
<evidence type="ECO:0000313" key="2">
    <source>
        <dbReference type="Proteomes" id="UP000765509"/>
    </source>
</evidence>
<accession>A0A9Q3IUC1</accession>
<comment type="caution">
    <text evidence="1">The sequence shown here is derived from an EMBL/GenBank/DDBJ whole genome shotgun (WGS) entry which is preliminary data.</text>
</comment>
<keyword evidence="2" id="KW-1185">Reference proteome</keyword>